<organism evidence="2 3">
    <name type="scientific">Methanolobus vulcani</name>
    <dbReference type="NCBI Taxonomy" id="38026"/>
    <lineage>
        <taxon>Archaea</taxon>
        <taxon>Methanobacteriati</taxon>
        <taxon>Methanobacteriota</taxon>
        <taxon>Stenosarchaea group</taxon>
        <taxon>Methanomicrobia</taxon>
        <taxon>Methanosarcinales</taxon>
        <taxon>Methanosarcinaceae</taxon>
        <taxon>Methanolobus</taxon>
    </lineage>
</organism>
<dbReference type="Pfam" id="PF00092">
    <property type="entry name" value="VWA"/>
    <property type="match status" value="1"/>
</dbReference>
<feature type="domain" description="VWFA" evidence="1">
    <location>
        <begin position="368"/>
        <end position="551"/>
    </location>
</feature>
<dbReference type="PANTHER" id="PTHR35023:SF1">
    <property type="entry name" value="MG-PROTOPORPHYRIN IX CHELATASE"/>
    <property type="match status" value="1"/>
</dbReference>
<evidence type="ECO:0000313" key="2">
    <source>
        <dbReference type="EMBL" id="SDF50798.1"/>
    </source>
</evidence>
<dbReference type="PANTHER" id="PTHR35023">
    <property type="entry name" value="CHELATASE-RELATED"/>
    <property type="match status" value="1"/>
</dbReference>
<gene>
    <name evidence="2" type="ORF">SAMN04488589_0734</name>
</gene>
<dbReference type="AlphaFoldDB" id="A0A7Z7AXQ0"/>
<dbReference type="Proteomes" id="UP000199259">
    <property type="component" value="Unassembled WGS sequence"/>
</dbReference>
<dbReference type="PROSITE" id="PS50234">
    <property type="entry name" value="VWFA"/>
    <property type="match status" value="1"/>
</dbReference>
<dbReference type="InterPro" id="IPR002035">
    <property type="entry name" value="VWF_A"/>
</dbReference>
<keyword evidence="3" id="KW-1185">Reference proteome</keyword>
<reference evidence="2 3" key="1">
    <citation type="submission" date="2016-10" db="EMBL/GenBank/DDBJ databases">
        <authorList>
            <person name="Varghese N."/>
            <person name="Submissions S."/>
        </authorList>
    </citation>
    <scope>NUCLEOTIDE SEQUENCE [LARGE SCALE GENOMIC DNA]</scope>
    <source>
        <strain evidence="2 3">PL 12/M</strain>
    </source>
</reference>
<evidence type="ECO:0000259" key="1">
    <source>
        <dbReference type="PROSITE" id="PS50234"/>
    </source>
</evidence>
<proteinExistence type="predicted"/>
<protein>
    <submittedName>
        <fullName evidence="2">Mg-chelatase subunit ChlD</fullName>
    </submittedName>
</protein>
<sequence>MDDELVQRLRRNLPRNYGIKVLYLGYPVLGLRIPQNSVSEFSKEDTDVLYENLYANMEQIRPGEIEDVCIVADSDHMSIEPETFFKPLIGTSDSAIADVFRYAQEKVSIDDAIILPPDTSEPDSSLVEDIIPEDAFVGAEAETQEIDPERSIFADILKPAENEEVPEVEFNDKTVNDKPEIQERFEDQEHQEAQELDYPVEELSFEVPASLPDEVLLEVDENESAEICIYEPEVCVDLTPKEYVPILSHAELEKELEGDSRVSKSESSKLFDDLKEDKTVGKILNDFARSSQKKRLAAGRLKSGRRAEVLTKSKRGRYVRYRMPGEKITDIAIAPTVRAAAHHAKDGKIEIKKGDIREKVRRRRISSLINIVFDTSGSMDESDKVQITTSVVLALLKDAYQRRDRVSLVTYSGRSGELVLPFTSSVEAAKRYLEKVPFGGTTPMASGMLRGLDTLVREVKKEPSAVPIMILVTDGTANSSLHLGGNIKREIMQICKQIADHRVNILVVDISATGSMLAKEVAMKSNGSYYHPMSLSKEALYSAIKQERDQVTAFA</sequence>
<accession>A0A7Z7AXQ0</accession>
<dbReference type="InterPro" id="IPR052989">
    <property type="entry name" value="Mg-chelatase_DI-like"/>
</dbReference>
<comment type="caution">
    <text evidence="2">The sequence shown here is derived from an EMBL/GenBank/DDBJ whole genome shotgun (WGS) entry which is preliminary data.</text>
</comment>
<dbReference type="InterPro" id="IPR036465">
    <property type="entry name" value="vWFA_dom_sf"/>
</dbReference>
<dbReference type="SMART" id="SM00327">
    <property type="entry name" value="VWA"/>
    <property type="match status" value="1"/>
</dbReference>
<dbReference type="OrthoDB" id="78267at2157"/>
<name>A0A7Z7AXQ0_9EURY</name>
<dbReference type="SUPFAM" id="SSF53300">
    <property type="entry name" value="vWA-like"/>
    <property type="match status" value="1"/>
</dbReference>
<dbReference type="Gene3D" id="3.40.50.410">
    <property type="entry name" value="von Willebrand factor, type A domain"/>
    <property type="match status" value="1"/>
</dbReference>
<dbReference type="EMBL" id="FNCA01000002">
    <property type="protein sequence ID" value="SDF50798.1"/>
    <property type="molecule type" value="Genomic_DNA"/>
</dbReference>
<dbReference type="RefSeq" id="WP_091708795.1">
    <property type="nucleotide sequence ID" value="NZ_FNCA01000002.1"/>
</dbReference>
<evidence type="ECO:0000313" key="3">
    <source>
        <dbReference type="Proteomes" id="UP000199259"/>
    </source>
</evidence>